<evidence type="ECO:0000259" key="1">
    <source>
        <dbReference type="Pfam" id="PF09924"/>
    </source>
</evidence>
<gene>
    <name evidence="2" type="ORF">ANBU17_03510</name>
</gene>
<organism evidence="2 3">
    <name type="scientific">Anaerostipes butyraticus</name>
    <dbReference type="NCBI Taxonomy" id="645466"/>
    <lineage>
        <taxon>Bacteria</taxon>
        <taxon>Bacillati</taxon>
        <taxon>Bacillota</taxon>
        <taxon>Clostridia</taxon>
        <taxon>Lachnospirales</taxon>
        <taxon>Lachnospiraceae</taxon>
        <taxon>Anaerostipes</taxon>
    </lineage>
</organism>
<dbReference type="Proteomes" id="UP000613208">
    <property type="component" value="Unassembled WGS sequence"/>
</dbReference>
<dbReference type="InterPro" id="IPR016181">
    <property type="entry name" value="Acyl_CoA_acyltransferase"/>
</dbReference>
<dbReference type="PANTHER" id="PTHR41373:SF1">
    <property type="entry name" value="PHOSPHATIDYLGLYCEROL LYSYLTRANSFERASE C-TERMINAL DOMAIN-CONTAINING PROTEIN"/>
    <property type="match status" value="1"/>
</dbReference>
<proteinExistence type="predicted"/>
<comment type="caution">
    <text evidence="2">The sequence shown here is derived from an EMBL/GenBank/DDBJ whole genome shotgun (WGS) entry which is preliminary data.</text>
</comment>
<dbReference type="InterPro" id="IPR016732">
    <property type="entry name" value="UCP018688"/>
</dbReference>
<feature type="domain" description="Phosphatidylglycerol lysyltransferase C-terminal" evidence="1">
    <location>
        <begin position="24"/>
        <end position="283"/>
    </location>
</feature>
<dbReference type="PIRSF" id="PIRSF018688">
    <property type="entry name" value="UCP018688"/>
    <property type="match status" value="1"/>
</dbReference>
<dbReference type="Gene3D" id="3.40.630.30">
    <property type="match status" value="1"/>
</dbReference>
<dbReference type="Pfam" id="PF09924">
    <property type="entry name" value="LPG_synthase_C"/>
    <property type="match status" value="1"/>
</dbReference>
<dbReference type="SUPFAM" id="SSF55729">
    <property type="entry name" value="Acyl-CoA N-acyltransferases (Nat)"/>
    <property type="match status" value="2"/>
</dbReference>
<evidence type="ECO:0000313" key="3">
    <source>
        <dbReference type="Proteomes" id="UP000613208"/>
    </source>
</evidence>
<keyword evidence="3" id="KW-1185">Reference proteome</keyword>
<reference evidence="2" key="1">
    <citation type="submission" date="2020-06" db="EMBL/GenBank/DDBJ databases">
        <title>Characterization of fructooligosaccharide metabolism and fructooligosaccharide-degrading enzymes in human commensal butyrate producers.</title>
        <authorList>
            <person name="Tanno H."/>
            <person name="Fujii T."/>
            <person name="Hirano K."/>
            <person name="Maeno S."/>
            <person name="Tonozuka T."/>
            <person name="Sakamoto M."/>
            <person name="Ohkuma M."/>
            <person name="Tochio T."/>
            <person name="Endo A."/>
        </authorList>
    </citation>
    <scope>NUCLEOTIDE SEQUENCE</scope>
    <source>
        <strain evidence="2">JCM 17466</strain>
    </source>
</reference>
<accession>A0A916Q405</accession>
<dbReference type="PANTHER" id="PTHR41373">
    <property type="entry name" value="DUF2156 DOMAIN-CONTAINING PROTEIN"/>
    <property type="match status" value="1"/>
</dbReference>
<evidence type="ECO:0000313" key="2">
    <source>
        <dbReference type="EMBL" id="GFO84004.1"/>
    </source>
</evidence>
<sequence length="302" mass="35308">MEFKTPTLGDKEFIDSFFEEESTRSCDFSTANIILWNQFYDCQYAVVCDTLVMRTDEEGESFSFPMGKGDKKKAVEEIMKYCEEQGIPFVMNGITHETEEQMKEMFGDIFQVEYDRDAADYIYEREQLATLRGKKLHGKRNHINRFKENHEWSYEKLTDENQLEALTMLMEWKMQNCTPEDLEKHEEICVSKNSLIYYKELGLAGGILRADGKIVGLSLGEPAVNPDTFVVHIEKAFPDIQGAYPMINQQFVLHEMEGFTYVNREEDMGEEGLRKAKMSYRPAFMLEKGFLRFRQEHKIVSK</sequence>
<name>A0A916Q405_9FIRM</name>
<dbReference type="InterPro" id="IPR024320">
    <property type="entry name" value="LPG_synthase_C"/>
</dbReference>
<dbReference type="AlphaFoldDB" id="A0A916Q405"/>
<dbReference type="RefSeq" id="WP_201309748.1">
    <property type="nucleotide sequence ID" value="NZ_BLYI01000006.1"/>
</dbReference>
<protein>
    <recommendedName>
        <fullName evidence="1">Phosphatidylglycerol lysyltransferase C-terminal domain-containing protein</fullName>
    </recommendedName>
</protein>
<dbReference type="EMBL" id="BLYI01000006">
    <property type="protein sequence ID" value="GFO84004.1"/>
    <property type="molecule type" value="Genomic_DNA"/>
</dbReference>